<keyword evidence="3" id="KW-0813">Transport</keyword>
<dbReference type="AlphaFoldDB" id="A0A382DZL1"/>
<name>A0A382DZL1_9ZZZZ</name>
<accession>A0A382DZL1</accession>
<evidence type="ECO:0000256" key="2">
    <source>
        <dbReference type="ARBA" id="ARBA00007935"/>
    </source>
</evidence>
<keyword evidence="6" id="KW-1133">Transmembrane helix</keyword>
<comment type="subcellular location">
    <subcellularLocation>
        <location evidence="1">Cell membrane</location>
        <topology evidence="1">Multi-pass membrane protein</topology>
    </subcellularLocation>
</comment>
<evidence type="ECO:0000256" key="6">
    <source>
        <dbReference type="ARBA" id="ARBA00022989"/>
    </source>
</evidence>
<keyword evidence="4" id="KW-1003">Cell membrane</keyword>
<reference evidence="8" key="1">
    <citation type="submission" date="2018-05" db="EMBL/GenBank/DDBJ databases">
        <authorList>
            <person name="Lanie J.A."/>
            <person name="Ng W.-L."/>
            <person name="Kazmierczak K.M."/>
            <person name="Andrzejewski T.M."/>
            <person name="Davidsen T.M."/>
            <person name="Wayne K.J."/>
            <person name="Tettelin H."/>
            <person name="Glass J.I."/>
            <person name="Rusch D."/>
            <person name="Podicherti R."/>
            <person name="Tsui H.-C.T."/>
            <person name="Winkler M.E."/>
        </authorList>
    </citation>
    <scope>NUCLEOTIDE SEQUENCE</scope>
</reference>
<keyword evidence="5" id="KW-0812">Transmembrane</keyword>
<protein>
    <recommendedName>
        <fullName evidence="9">ABC transporter permease</fullName>
    </recommendedName>
</protein>
<evidence type="ECO:0000256" key="5">
    <source>
        <dbReference type="ARBA" id="ARBA00022692"/>
    </source>
</evidence>
<evidence type="ECO:0000256" key="4">
    <source>
        <dbReference type="ARBA" id="ARBA00022475"/>
    </source>
</evidence>
<comment type="similarity">
    <text evidence="2">Belongs to the binding-protein-dependent transport system permease family. FecCD subfamily.</text>
</comment>
<feature type="non-terminal residue" evidence="8">
    <location>
        <position position="1"/>
    </location>
</feature>
<dbReference type="InterPro" id="IPR037294">
    <property type="entry name" value="ABC_BtuC-like"/>
</dbReference>
<dbReference type="GO" id="GO:0005886">
    <property type="term" value="C:plasma membrane"/>
    <property type="evidence" value="ECO:0007669"/>
    <property type="project" value="UniProtKB-SubCell"/>
</dbReference>
<evidence type="ECO:0000256" key="1">
    <source>
        <dbReference type="ARBA" id="ARBA00004651"/>
    </source>
</evidence>
<keyword evidence="7" id="KW-0472">Membrane</keyword>
<sequence>VPISNADLFAVLIGQGNPIDRNIVLELRLPRVLLGILVGGGL</sequence>
<evidence type="ECO:0008006" key="9">
    <source>
        <dbReference type="Google" id="ProtNLM"/>
    </source>
</evidence>
<proteinExistence type="inferred from homology"/>
<evidence type="ECO:0000256" key="3">
    <source>
        <dbReference type="ARBA" id="ARBA00022448"/>
    </source>
</evidence>
<gene>
    <name evidence="8" type="ORF">METZ01_LOCUS196396</name>
</gene>
<feature type="non-terminal residue" evidence="8">
    <location>
        <position position="42"/>
    </location>
</feature>
<dbReference type="Pfam" id="PF01032">
    <property type="entry name" value="FecCD"/>
    <property type="match status" value="1"/>
</dbReference>
<organism evidence="8">
    <name type="scientific">marine metagenome</name>
    <dbReference type="NCBI Taxonomy" id="408172"/>
    <lineage>
        <taxon>unclassified sequences</taxon>
        <taxon>metagenomes</taxon>
        <taxon>ecological metagenomes</taxon>
    </lineage>
</organism>
<evidence type="ECO:0000313" key="8">
    <source>
        <dbReference type="EMBL" id="SVB43542.1"/>
    </source>
</evidence>
<dbReference type="GO" id="GO:0022857">
    <property type="term" value="F:transmembrane transporter activity"/>
    <property type="evidence" value="ECO:0007669"/>
    <property type="project" value="InterPro"/>
</dbReference>
<dbReference type="EMBL" id="UINC01041788">
    <property type="protein sequence ID" value="SVB43542.1"/>
    <property type="molecule type" value="Genomic_DNA"/>
</dbReference>
<dbReference type="InterPro" id="IPR000522">
    <property type="entry name" value="ABC_transptr_permease_BtuC"/>
</dbReference>
<dbReference type="Gene3D" id="1.10.3470.10">
    <property type="entry name" value="ABC transporter involved in vitamin B12 uptake, BtuC"/>
    <property type="match status" value="1"/>
</dbReference>
<evidence type="ECO:0000256" key="7">
    <source>
        <dbReference type="ARBA" id="ARBA00023136"/>
    </source>
</evidence>